<dbReference type="EMBL" id="VOSL01000054">
    <property type="protein sequence ID" value="TXD34710.1"/>
    <property type="molecule type" value="Genomic_DNA"/>
</dbReference>
<organism evidence="15 16">
    <name type="scientific">Lujinxingia vulgaris</name>
    <dbReference type="NCBI Taxonomy" id="2600176"/>
    <lineage>
        <taxon>Bacteria</taxon>
        <taxon>Deltaproteobacteria</taxon>
        <taxon>Bradymonadales</taxon>
        <taxon>Lujinxingiaceae</taxon>
        <taxon>Lujinxingia</taxon>
    </lineage>
</organism>
<evidence type="ECO:0000256" key="12">
    <source>
        <dbReference type="NCBIfam" id="TIGR04265"/>
    </source>
</evidence>
<dbReference type="PROSITE" id="PS50035">
    <property type="entry name" value="PLD"/>
    <property type="match status" value="2"/>
</dbReference>
<evidence type="ECO:0000256" key="5">
    <source>
        <dbReference type="ARBA" id="ARBA00022692"/>
    </source>
</evidence>
<keyword evidence="6" id="KW-0677">Repeat</keyword>
<evidence type="ECO:0000313" key="15">
    <source>
        <dbReference type="EMBL" id="TXD34710.1"/>
    </source>
</evidence>
<evidence type="ECO:0000256" key="13">
    <source>
        <dbReference type="SAM" id="Phobius"/>
    </source>
</evidence>
<dbReference type="InterPro" id="IPR001736">
    <property type="entry name" value="PLipase_D/transphosphatidylase"/>
</dbReference>
<dbReference type="EC" id="2.7.8.-" evidence="12"/>
<evidence type="ECO:0000256" key="2">
    <source>
        <dbReference type="ARBA" id="ARBA00022475"/>
    </source>
</evidence>
<keyword evidence="9 13" id="KW-0472">Membrane</keyword>
<evidence type="ECO:0000256" key="10">
    <source>
        <dbReference type="ARBA" id="ARBA00023209"/>
    </source>
</evidence>
<evidence type="ECO:0000259" key="14">
    <source>
        <dbReference type="PROSITE" id="PS50035"/>
    </source>
</evidence>
<sequence length="473" mass="53709">MTLTTLALAAALLSSSHILLSRREPGSTIAWMALVWLAPLLGSAAYLMLGVNRIQRRAESLRMEHHQRRHATEELTLSDAELRERLHHDVEHLIPLRALVDRVVRRPLVAGNKLLPLFDGDDAYPAMLKAINEARASVTLVTYIFDNDEIGRTFVDALERAHKRGVEVRVLIDAAGLRYSFPSIHQRLKRARIPSARFLPSILPPHIMTVNLRNHRKIMVVDGTLGFTGGLNIRDAHRLDTLPKFPVHDLHFQIEGPVVAQLQEVFSEDWEFTTGERLEGPAFFPELKPAGEVVARGISDGPDEDLDRLRWTIVGAIASARHRVRIMTPYFIPDDSLITALNLAALRGVQVDILLPSVNNLIYVQWASMAHLRSLLDWGCNIYFSPPPFHHSKLMVVDRTWFTLGSANIDPRSLRLNFEFNLECWDPTLGGHLDQLFQDRIEDSTRLSREDWETRPRWQRLRDGAAALLSPYL</sequence>
<name>A0A5C6X527_9DELT</name>
<dbReference type="SMART" id="SM00155">
    <property type="entry name" value="PLDc"/>
    <property type="match status" value="2"/>
</dbReference>
<keyword evidence="7 13" id="KW-1133">Transmembrane helix</keyword>
<dbReference type="AlphaFoldDB" id="A0A5C6X527"/>
<dbReference type="Gene3D" id="3.30.870.10">
    <property type="entry name" value="Endonuclease Chain A"/>
    <property type="match status" value="2"/>
</dbReference>
<evidence type="ECO:0000256" key="8">
    <source>
        <dbReference type="ARBA" id="ARBA00023098"/>
    </source>
</evidence>
<dbReference type="GO" id="GO:0005886">
    <property type="term" value="C:plasma membrane"/>
    <property type="evidence" value="ECO:0007669"/>
    <property type="project" value="UniProtKB-SubCell"/>
</dbReference>
<keyword evidence="5 13" id="KW-0812">Transmembrane</keyword>
<keyword evidence="4" id="KW-0808">Transferase</keyword>
<evidence type="ECO:0000256" key="11">
    <source>
        <dbReference type="ARBA" id="ARBA00023264"/>
    </source>
</evidence>
<evidence type="ECO:0000256" key="1">
    <source>
        <dbReference type="ARBA" id="ARBA00004651"/>
    </source>
</evidence>
<proteinExistence type="predicted"/>
<dbReference type="Pfam" id="PF13396">
    <property type="entry name" value="PLDc_N"/>
    <property type="match status" value="1"/>
</dbReference>
<keyword evidence="2" id="KW-1003">Cell membrane</keyword>
<evidence type="ECO:0000256" key="7">
    <source>
        <dbReference type="ARBA" id="ARBA00022989"/>
    </source>
</evidence>
<dbReference type="OrthoDB" id="9762009at2"/>
<protein>
    <recommendedName>
        <fullName evidence="12">Cardiolipin synthase</fullName>
        <ecNumber evidence="12">2.7.8.-</ecNumber>
    </recommendedName>
</protein>
<comment type="caution">
    <text evidence="15">The sequence shown here is derived from an EMBL/GenBank/DDBJ whole genome shotgun (WGS) entry which is preliminary data.</text>
</comment>
<accession>A0A5C6X527</accession>
<gene>
    <name evidence="15" type="primary">cls</name>
    <name evidence="15" type="ORF">FRC96_13195</name>
</gene>
<dbReference type="InterPro" id="IPR022924">
    <property type="entry name" value="Cardiolipin_synthase"/>
</dbReference>
<dbReference type="NCBIfam" id="TIGR04265">
    <property type="entry name" value="bac_cardiolipin"/>
    <property type="match status" value="1"/>
</dbReference>
<keyword evidence="8" id="KW-0443">Lipid metabolism</keyword>
<evidence type="ECO:0000256" key="3">
    <source>
        <dbReference type="ARBA" id="ARBA00022516"/>
    </source>
</evidence>
<keyword evidence="11" id="KW-1208">Phospholipid metabolism</keyword>
<dbReference type="CDD" id="cd09163">
    <property type="entry name" value="PLDc_CLS_unchar2_2"/>
    <property type="match status" value="1"/>
</dbReference>
<reference evidence="15 16" key="1">
    <citation type="submission" date="2019-08" db="EMBL/GenBank/DDBJ databases">
        <title>Bradymonadales sp. TMQ2.</title>
        <authorList>
            <person name="Liang Q."/>
        </authorList>
    </citation>
    <scope>NUCLEOTIDE SEQUENCE [LARGE SCALE GENOMIC DNA]</scope>
    <source>
        <strain evidence="15 16">TMQ2</strain>
    </source>
</reference>
<dbReference type="CDD" id="cd09157">
    <property type="entry name" value="PLDc_CLS_unchar2_1"/>
    <property type="match status" value="1"/>
</dbReference>
<dbReference type="PANTHER" id="PTHR21248:SF22">
    <property type="entry name" value="PHOSPHOLIPASE D"/>
    <property type="match status" value="1"/>
</dbReference>
<dbReference type="Pfam" id="PF13091">
    <property type="entry name" value="PLDc_2"/>
    <property type="match status" value="2"/>
</dbReference>
<comment type="subcellular location">
    <subcellularLocation>
        <location evidence="1">Cell membrane</location>
        <topology evidence="1">Multi-pass membrane protein</topology>
    </subcellularLocation>
</comment>
<feature type="transmembrane region" description="Helical" evidence="13">
    <location>
        <begin position="31"/>
        <end position="49"/>
    </location>
</feature>
<evidence type="ECO:0000256" key="9">
    <source>
        <dbReference type="ARBA" id="ARBA00023136"/>
    </source>
</evidence>
<dbReference type="SUPFAM" id="SSF56024">
    <property type="entry name" value="Phospholipase D/nuclease"/>
    <property type="match status" value="2"/>
</dbReference>
<feature type="domain" description="PLD phosphodiesterase" evidence="14">
    <location>
        <begin position="210"/>
        <end position="237"/>
    </location>
</feature>
<dbReference type="InterPro" id="IPR027379">
    <property type="entry name" value="CLS_N"/>
</dbReference>
<evidence type="ECO:0000313" key="16">
    <source>
        <dbReference type="Proteomes" id="UP000321046"/>
    </source>
</evidence>
<dbReference type="PANTHER" id="PTHR21248">
    <property type="entry name" value="CARDIOLIPIN SYNTHASE"/>
    <property type="match status" value="1"/>
</dbReference>
<dbReference type="GO" id="GO:0032049">
    <property type="term" value="P:cardiolipin biosynthetic process"/>
    <property type="evidence" value="ECO:0007669"/>
    <property type="project" value="UniProtKB-UniRule"/>
</dbReference>
<evidence type="ECO:0000256" key="6">
    <source>
        <dbReference type="ARBA" id="ARBA00022737"/>
    </source>
</evidence>
<feature type="domain" description="PLD phosphodiesterase" evidence="14">
    <location>
        <begin position="386"/>
        <end position="413"/>
    </location>
</feature>
<keyword evidence="3" id="KW-0444">Lipid biosynthesis</keyword>
<evidence type="ECO:0000256" key="4">
    <source>
        <dbReference type="ARBA" id="ARBA00022679"/>
    </source>
</evidence>
<dbReference type="Proteomes" id="UP000321046">
    <property type="component" value="Unassembled WGS sequence"/>
</dbReference>
<keyword evidence="10" id="KW-0594">Phospholipid biosynthesis</keyword>
<dbReference type="InterPro" id="IPR025202">
    <property type="entry name" value="PLD-like_dom"/>
</dbReference>
<dbReference type="GO" id="GO:0008808">
    <property type="term" value="F:cardiolipin synthase activity"/>
    <property type="evidence" value="ECO:0007669"/>
    <property type="project" value="UniProtKB-UniRule"/>
</dbReference>